<keyword evidence="4" id="KW-1185">Reference proteome</keyword>
<dbReference type="Proteomes" id="UP000472263">
    <property type="component" value="Chromosome 11"/>
</dbReference>
<accession>A0A667X5Z6</accession>
<keyword evidence="2" id="KW-0472">Membrane</keyword>
<dbReference type="AlphaFoldDB" id="A0A667X5Z6"/>
<evidence type="ECO:0000256" key="2">
    <source>
        <dbReference type="SAM" id="Phobius"/>
    </source>
</evidence>
<dbReference type="GeneTree" id="ENSGT00390000011559"/>
<dbReference type="Ensembl" id="ENSMMDT00005011007.1">
    <property type="protein sequence ID" value="ENSMMDP00005010687.1"/>
    <property type="gene ID" value="ENSMMDG00005005750.1"/>
</dbReference>
<feature type="compositionally biased region" description="Basic and acidic residues" evidence="1">
    <location>
        <begin position="241"/>
        <end position="252"/>
    </location>
</feature>
<feature type="transmembrane region" description="Helical" evidence="2">
    <location>
        <begin position="103"/>
        <end position="125"/>
    </location>
</feature>
<evidence type="ECO:0000313" key="4">
    <source>
        <dbReference type="Proteomes" id="UP000472263"/>
    </source>
</evidence>
<dbReference type="PANTHER" id="PTHR31193">
    <property type="entry name" value="TRANSMEMBRANE PROTEIN C9ORF91"/>
    <property type="match status" value="1"/>
</dbReference>
<evidence type="ECO:0000313" key="3">
    <source>
        <dbReference type="Ensembl" id="ENSMMDP00005010687.1"/>
    </source>
</evidence>
<dbReference type="InParanoid" id="A0A667X5Z6"/>
<organism evidence="3 4">
    <name type="scientific">Myripristis murdjan</name>
    <name type="common">pinecone soldierfish</name>
    <dbReference type="NCBI Taxonomy" id="586833"/>
    <lineage>
        <taxon>Eukaryota</taxon>
        <taxon>Metazoa</taxon>
        <taxon>Chordata</taxon>
        <taxon>Craniata</taxon>
        <taxon>Vertebrata</taxon>
        <taxon>Euteleostomi</taxon>
        <taxon>Actinopterygii</taxon>
        <taxon>Neopterygii</taxon>
        <taxon>Teleostei</taxon>
        <taxon>Neoteleostei</taxon>
        <taxon>Acanthomorphata</taxon>
        <taxon>Holocentriformes</taxon>
        <taxon>Holocentridae</taxon>
        <taxon>Myripristis</taxon>
    </lineage>
</organism>
<dbReference type="PANTHER" id="PTHR31193:SF1">
    <property type="entry name" value="TRANSMEMBRANE PROTEIN 268"/>
    <property type="match status" value="1"/>
</dbReference>
<reference evidence="3" key="3">
    <citation type="submission" date="2025-09" db="UniProtKB">
        <authorList>
            <consortium name="Ensembl"/>
        </authorList>
    </citation>
    <scope>IDENTIFICATION</scope>
</reference>
<keyword evidence="2" id="KW-1133">Transmembrane helix</keyword>
<keyword evidence="2" id="KW-0812">Transmembrane</keyword>
<reference evidence="3" key="1">
    <citation type="submission" date="2019-06" db="EMBL/GenBank/DDBJ databases">
        <authorList>
            <consortium name="Wellcome Sanger Institute Data Sharing"/>
        </authorList>
    </citation>
    <scope>NUCLEOTIDE SEQUENCE [LARGE SCALE GENOMIC DNA]</scope>
</reference>
<dbReference type="InterPro" id="IPR028054">
    <property type="entry name" value="DUF4481"/>
</dbReference>
<feature type="region of interest" description="Disordered" evidence="1">
    <location>
        <begin position="216"/>
        <end position="252"/>
    </location>
</feature>
<reference evidence="3" key="2">
    <citation type="submission" date="2025-08" db="UniProtKB">
        <authorList>
            <consortium name="Ensembl"/>
        </authorList>
    </citation>
    <scope>IDENTIFICATION</scope>
</reference>
<proteinExistence type="predicted"/>
<name>A0A667X5Z6_9TELE</name>
<evidence type="ECO:0008006" key="5">
    <source>
        <dbReference type="Google" id="ProtNLM"/>
    </source>
</evidence>
<gene>
    <name evidence="3" type="primary">tmem268</name>
</gene>
<sequence length="327" mass="37146">MLICTVNHQIEIQTNVFSVPCHSTLNPSFDLSVCRAALEKEGFQIPVRDFEAPLKTALDVPSVRRYMVFNSALFHFIMAPVLYVVLWCAVFSTLHIYMTITDYWVLCLSVSLVSIFITTAIIFILHHSNKEININLDVRLIQVNERMVKHKLLIGVADWVQNCTGHIKLYCVYWDMTRCLRTLTETLEEANFVANETQKKLKKRMSHLILVTEVTPADPEDGGSEVEGGSSEETTLLLGNEEARRSTSSSQREDSIITTNYSLIPDKALPVQAKAHQLLMTYSSVYVKLLVSERLSGPSPHHFQPRRNHCTTASLCLCQYIKTKILR</sequence>
<feature type="transmembrane region" description="Helical" evidence="2">
    <location>
        <begin position="72"/>
        <end position="97"/>
    </location>
</feature>
<dbReference type="Pfam" id="PF14800">
    <property type="entry name" value="DUF4481"/>
    <property type="match status" value="1"/>
</dbReference>
<protein>
    <recommendedName>
        <fullName evidence="5">Transmembrane protein 268</fullName>
    </recommendedName>
</protein>
<evidence type="ECO:0000256" key="1">
    <source>
        <dbReference type="SAM" id="MobiDB-lite"/>
    </source>
</evidence>